<reference evidence="1" key="1">
    <citation type="journal article" date="2014" name="Front. Microbiol.">
        <title>High frequency of phylogenetically diverse reductive dehalogenase-homologous genes in deep subseafloor sedimentary metagenomes.</title>
        <authorList>
            <person name="Kawai M."/>
            <person name="Futagami T."/>
            <person name="Toyoda A."/>
            <person name="Takaki Y."/>
            <person name="Nishi S."/>
            <person name="Hori S."/>
            <person name="Arai W."/>
            <person name="Tsubouchi T."/>
            <person name="Morono Y."/>
            <person name="Uchiyama I."/>
            <person name="Ito T."/>
            <person name="Fujiyama A."/>
            <person name="Inagaki F."/>
            <person name="Takami H."/>
        </authorList>
    </citation>
    <scope>NUCLEOTIDE SEQUENCE</scope>
    <source>
        <strain evidence="1">Expedition CK06-06</strain>
    </source>
</reference>
<name>X1SND4_9ZZZZ</name>
<protein>
    <submittedName>
        <fullName evidence="1">Uncharacterized protein</fullName>
    </submittedName>
</protein>
<gene>
    <name evidence="1" type="ORF">S12H4_31015</name>
</gene>
<sequence length="44" mass="5158">GVEVAARAHTKRYKLIYQRTLVEIHQGIYFKKNKKKSRVIVCLA</sequence>
<proteinExistence type="predicted"/>
<evidence type="ECO:0000313" key="1">
    <source>
        <dbReference type="EMBL" id="GAI94562.1"/>
    </source>
</evidence>
<feature type="non-terminal residue" evidence="1">
    <location>
        <position position="1"/>
    </location>
</feature>
<organism evidence="1">
    <name type="scientific">marine sediment metagenome</name>
    <dbReference type="NCBI Taxonomy" id="412755"/>
    <lineage>
        <taxon>unclassified sequences</taxon>
        <taxon>metagenomes</taxon>
        <taxon>ecological metagenomes</taxon>
    </lineage>
</organism>
<comment type="caution">
    <text evidence="1">The sequence shown here is derived from an EMBL/GenBank/DDBJ whole genome shotgun (WGS) entry which is preliminary data.</text>
</comment>
<accession>X1SND4</accession>
<dbReference type="EMBL" id="BARW01018065">
    <property type="protein sequence ID" value="GAI94562.1"/>
    <property type="molecule type" value="Genomic_DNA"/>
</dbReference>
<dbReference type="AlphaFoldDB" id="X1SND4"/>